<comment type="caution">
    <text evidence="1">The sequence shown here is derived from an EMBL/GenBank/DDBJ whole genome shotgun (WGS) entry which is preliminary data.</text>
</comment>
<gene>
    <name evidence="1" type="ORF">HPP92_009901</name>
</gene>
<reference evidence="1 2" key="1">
    <citation type="journal article" date="2020" name="Nat. Food">
        <title>A phased Vanilla planifolia genome enables genetic improvement of flavour and production.</title>
        <authorList>
            <person name="Hasing T."/>
            <person name="Tang H."/>
            <person name="Brym M."/>
            <person name="Khazi F."/>
            <person name="Huang T."/>
            <person name="Chambers A.H."/>
        </authorList>
    </citation>
    <scope>NUCLEOTIDE SEQUENCE [LARGE SCALE GENOMIC DNA]</scope>
    <source>
        <tissue evidence="1">Leaf</tissue>
    </source>
</reference>
<proteinExistence type="predicted"/>
<dbReference type="Proteomes" id="UP000639772">
    <property type="component" value="Unassembled WGS sequence"/>
</dbReference>
<name>A0A835R890_VANPL</name>
<dbReference type="AlphaFoldDB" id="A0A835R890"/>
<evidence type="ECO:0000313" key="2">
    <source>
        <dbReference type="Proteomes" id="UP000639772"/>
    </source>
</evidence>
<accession>A0A835R890</accession>
<sequence>MDCYLTAAPTRSSTAFSFEENFDITGQRENFKTSPDGQVWYLFLDKEKGVVIRVVYGWLQMCSDLDAGRSDELDFGVSGQSGGQPYTSNKCVHGMSGRQEMRHMLWFVQLDFHDYVIL</sequence>
<organism evidence="1 2">
    <name type="scientific">Vanilla planifolia</name>
    <name type="common">Vanilla</name>
    <dbReference type="NCBI Taxonomy" id="51239"/>
    <lineage>
        <taxon>Eukaryota</taxon>
        <taxon>Viridiplantae</taxon>
        <taxon>Streptophyta</taxon>
        <taxon>Embryophyta</taxon>
        <taxon>Tracheophyta</taxon>
        <taxon>Spermatophyta</taxon>
        <taxon>Magnoliopsida</taxon>
        <taxon>Liliopsida</taxon>
        <taxon>Asparagales</taxon>
        <taxon>Orchidaceae</taxon>
        <taxon>Vanilloideae</taxon>
        <taxon>Vanilleae</taxon>
        <taxon>Vanilla</taxon>
    </lineage>
</organism>
<dbReference type="OrthoDB" id="4781at2759"/>
<evidence type="ECO:0000313" key="1">
    <source>
        <dbReference type="EMBL" id="KAG0481817.1"/>
    </source>
</evidence>
<dbReference type="EMBL" id="JADCNM010000005">
    <property type="protein sequence ID" value="KAG0481817.1"/>
    <property type="molecule type" value="Genomic_DNA"/>
</dbReference>
<protein>
    <submittedName>
        <fullName evidence="1">Uncharacterized protein</fullName>
    </submittedName>
</protein>